<dbReference type="Pfam" id="PF00300">
    <property type="entry name" value="His_Phos_1"/>
    <property type="match status" value="1"/>
</dbReference>
<organism evidence="1 2">
    <name type="scientific">Silvibacterium dinghuense</name>
    <dbReference type="NCBI Taxonomy" id="1560006"/>
    <lineage>
        <taxon>Bacteria</taxon>
        <taxon>Pseudomonadati</taxon>
        <taxon>Acidobacteriota</taxon>
        <taxon>Terriglobia</taxon>
        <taxon>Terriglobales</taxon>
        <taxon>Acidobacteriaceae</taxon>
        <taxon>Silvibacterium</taxon>
    </lineage>
</organism>
<dbReference type="EMBL" id="SDMK01000001">
    <property type="protein sequence ID" value="RXS98209.1"/>
    <property type="molecule type" value="Genomic_DNA"/>
</dbReference>
<proteinExistence type="predicted"/>
<sequence>MSTRFTLIAHAATESQRTAAFPWNEPITQRERERLATHGWPAPKASQVWAAPEARTQETARLLRLEPAIAEALRDCDYGEWRGRTMDEVQSAEPEGLMAWLTTPDAAPHGGESIEQLIRRVGAWLDSDLKPQHIVTVTHPACIRAAIVHALRLPALLFWRFDIAPLTLTDLRRSGPTWTVRCAGCTLLRAEPLE</sequence>
<gene>
    <name evidence="1" type="ORF">ESZ00_07285</name>
</gene>
<reference evidence="1 2" key="1">
    <citation type="journal article" date="2016" name="Int. J. Syst. Evol. Microbiol.">
        <title>Acidipila dinghuensis sp. nov., an acidobacterium isolated from forest soil.</title>
        <authorList>
            <person name="Jiang Y.W."/>
            <person name="Wang J."/>
            <person name="Chen M.H."/>
            <person name="Lv Y.Y."/>
            <person name="Qiu L.H."/>
        </authorList>
    </citation>
    <scope>NUCLEOTIDE SEQUENCE [LARGE SCALE GENOMIC DNA]</scope>
    <source>
        <strain evidence="1 2">DHOF10</strain>
    </source>
</reference>
<dbReference type="OrthoDB" id="7502553at2"/>
<dbReference type="InterPro" id="IPR029033">
    <property type="entry name" value="His_PPase_superfam"/>
</dbReference>
<evidence type="ECO:0000313" key="1">
    <source>
        <dbReference type="EMBL" id="RXS98209.1"/>
    </source>
</evidence>
<evidence type="ECO:0000313" key="2">
    <source>
        <dbReference type="Proteomes" id="UP000290253"/>
    </source>
</evidence>
<dbReference type="SUPFAM" id="SSF53254">
    <property type="entry name" value="Phosphoglycerate mutase-like"/>
    <property type="match status" value="1"/>
</dbReference>
<name>A0A4Q1SL71_9BACT</name>
<dbReference type="Proteomes" id="UP000290253">
    <property type="component" value="Unassembled WGS sequence"/>
</dbReference>
<accession>A0A4Q1SL71</accession>
<dbReference type="Gene3D" id="3.40.50.1240">
    <property type="entry name" value="Phosphoglycerate mutase-like"/>
    <property type="match status" value="1"/>
</dbReference>
<comment type="caution">
    <text evidence="1">The sequence shown here is derived from an EMBL/GenBank/DDBJ whole genome shotgun (WGS) entry which is preliminary data.</text>
</comment>
<keyword evidence="2" id="KW-1185">Reference proteome</keyword>
<dbReference type="InterPro" id="IPR013078">
    <property type="entry name" value="His_Pase_superF_clade-1"/>
</dbReference>
<dbReference type="AlphaFoldDB" id="A0A4Q1SL71"/>
<protein>
    <submittedName>
        <fullName evidence="1">Histidine phosphatase family protein</fullName>
    </submittedName>
</protein>